<feature type="region of interest" description="Disordered" evidence="1">
    <location>
        <begin position="83"/>
        <end position="128"/>
    </location>
</feature>
<organism evidence="2 3">
    <name type="scientific">Petrolisthes manimaculis</name>
    <dbReference type="NCBI Taxonomy" id="1843537"/>
    <lineage>
        <taxon>Eukaryota</taxon>
        <taxon>Metazoa</taxon>
        <taxon>Ecdysozoa</taxon>
        <taxon>Arthropoda</taxon>
        <taxon>Crustacea</taxon>
        <taxon>Multicrustacea</taxon>
        <taxon>Malacostraca</taxon>
        <taxon>Eumalacostraca</taxon>
        <taxon>Eucarida</taxon>
        <taxon>Decapoda</taxon>
        <taxon>Pleocyemata</taxon>
        <taxon>Anomura</taxon>
        <taxon>Galatheoidea</taxon>
        <taxon>Porcellanidae</taxon>
        <taxon>Petrolisthes</taxon>
    </lineage>
</organism>
<dbReference type="Proteomes" id="UP001292094">
    <property type="component" value="Unassembled WGS sequence"/>
</dbReference>
<dbReference type="EMBL" id="JAWZYT010004502">
    <property type="protein sequence ID" value="KAK4293632.1"/>
    <property type="molecule type" value="Genomic_DNA"/>
</dbReference>
<dbReference type="AlphaFoldDB" id="A0AAE1NQW1"/>
<proteinExistence type="predicted"/>
<feature type="compositionally biased region" description="Acidic residues" evidence="1">
    <location>
        <begin position="94"/>
        <end position="120"/>
    </location>
</feature>
<evidence type="ECO:0000256" key="1">
    <source>
        <dbReference type="SAM" id="MobiDB-lite"/>
    </source>
</evidence>
<name>A0AAE1NQW1_9EUCA</name>
<gene>
    <name evidence="2" type="ORF">Pmani_033682</name>
</gene>
<accession>A0AAE1NQW1</accession>
<reference evidence="2" key="1">
    <citation type="submission" date="2023-11" db="EMBL/GenBank/DDBJ databases">
        <title>Genome assemblies of two species of porcelain crab, Petrolisthes cinctipes and Petrolisthes manimaculis (Anomura: Porcellanidae).</title>
        <authorList>
            <person name="Angst P."/>
        </authorList>
    </citation>
    <scope>NUCLEOTIDE SEQUENCE</scope>
    <source>
        <strain evidence="2">PB745_02</strain>
        <tissue evidence="2">Gill</tissue>
    </source>
</reference>
<protein>
    <submittedName>
        <fullName evidence="2">Uncharacterized protein</fullName>
    </submittedName>
</protein>
<keyword evidence="3" id="KW-1185">Reference proteome</keyword>
<evidence type="ECO:0000313" key="3">
    <source>
        <dbReference type="Proteomes" id="UP001292094"/>
    </source>
</evidence>
<evidence type="ECO:0000313" key="2">
    <source>
        <dbReference type="EMBL" id="KAK4293632.1"/>
    </source>
</evidence>
<comment type="caution">
    <text evidence="2">The sequence shown here is derived from an EMBL/GenBank/DDBJ whole genome shotgun (WGS) entry which is preliminary data.</text>
</comment>
<sequence>MEDEFDERDVLVKRLGNEATLIPAHLLLLRLSDFGEIIEFTRHVRSGGRLSKSAKVRFLTVKMASNCLAQGEVVVARRILELHTPSPTNSESEHEYEEPEPENESEEQETENDEHEEEIENPIIPDVRNKMMADENKIYIRDLP</sequence>